<dbReference type="Proteomes" id="UP000307173">
    <property type="component" value="Unassembled WGS sequence"/>
</dbReference>
<evidence type="ECO:0000256" key="3">
    <source>
        <dbReference type="ARBA" id="ARBA00023242"/>
    </source>
</evidence>
<dbReference type="InterPro" id="IPR011989">
    <property type="entry name" value="ARM-like"/>
</dbReference>
<dbReference type="GO" id="GO:0005635">
    <property type="term" value="C:nuclear envelope"/>
    <property type="evidence" value="ECO:0007669"/>
    <property type="project" value="TreeGrafter"/>
</dbReference>
<evidence type="ECO:0000313" key="6">
    <source>
        <dbReference type="EMBL" id="TID15770.1"/>
    </source>
</evidence>
<name>A0A4T0WXJ7_9ASCO</name>
<feature type="domain" description="Importin N-terminal" evidence="5">
    <location>
        <begin position="12"/>
        <end position="91"/>
    </location>
</feature>
<dbReference type="GO" id="GO:0031267">
    <property type="term" value="F:small GTPase binding"/>
    <property type="evidence" value="ECO:0007669"/>
    <property type="project" value="InterPro"/>
</dbReference>
<dbReference type="AlphaFoldDB" id="A0A4T0WXJ7"/>
<comment type="caution">
    <text evidence="6">The sequence shown here is derived from an EMBL/GenBank/DDBJ whole genome shotgun (WGS) entry which is preliminary data.</text>
</comment>
<protein>
    <recommendedName>
        <fullName evidence="5">Importin N-terminal domain-containing protein</fullName>
    </recommendedName>
</protein>
<dbReference type="Gene3D" id="1.25.10.10">
    <property type="entry name" value="Leucine-rich Repeat Variant"/>
    <property type="match status" value="1"/>
</dbReference>
<dbReference type="STRING" id="52247.A0A4T0WXJ7"/>
<proteinExistence type="predicted"/>
<dbReference type="EMBL" id="SELW01000652">
    <property type="protein sequence ID" value="TID15770.1"/>
    <property type="molecule type" value="Genomic_DNA"/>
</dbReference>
<keyword evidence="7" id="KW-1185">Reference proteome</keyword>
<keyword evidence="3" id="KW-0539">Nucleus</keyword>
<dbReference type="GO" id="GO:0006606">
    <property type="term" value="P:protein import into nucleus"/>
    <property type="evidence" value="ECO:0007669"/>
    <property type="project" value="TreeGrafter"/>
</dbReference>
<evidence type="ECO:0000256" key="2">
    <source>
        <dbReference type="ARBA" id="ARBA00022448"/>
    </source>
</evidence>
<accession>A0A4T0WXJ7</accession>
<evidence type="ECO:0000256" key="1">
    <source>
        <dbReference type="ARBA" id="ARBA00004123"/>
    </source>
</evidence>
<dbReference type="InterPro" id="IPR001494">
    <property type="entry name" value="Importin-beta_N"/>
</dbReference>
<organism evidence="6 7">
    <name type="scientific">Pichia inconspicua</name>
    <dbReference type="NCBI Taxonomy" id="52247"/>
    <lineage>
        <taxon>Eukaryota</taxon>
        <taxon>Fungi</taxon>
        <taxon>Dikarya</taxon>
        <taxon>Ascomycota</taxon>
        <taxon>Saccharomycotina</taxon>
        <taxon>Pichiomycetes</taxon>
        <taxon>Pichiales</taxon>
        <taxon>Pichiaceae</taxon>
        <taxon>Pichia</taxon>
    </lineage>
</organism>
<feature type="region of interest" description="Disordered" evidence="4">
    <location>
        <begin position="920"/>
        <end position="943"/>
    </location>
</feature>
<dbReference type="SUPFAM" id="SSF48371">
    <property type="entry name" value="ARM repeat"/>
    <property type="match status" value="1"/>
</dbReference>
<dbReference type="GO" id="GO:0005829">
    <property type="term" value="C:cytosol"/>
    <property type="evidence" value="ECO:0007669"/>
    <property type="project" value="TreeGrafter"/>
</dbReference>
<evidence type="ECO:0000259" key="5">
    <source>
        <dbReference type="PROSITE" id="PS50166"/>
    </source>
</evidence>
<evidence type="ECO:0000313" key="7">
    <source>
        <dbReference type="Proteomes" id="UP000307173"/>
    </source>
</evidence>
<reference evidence="6 7" key="1">
    <citation type="journal article" date="2019" name="Front. Genet.">
        <title>Whole-Genome Sequencing of the Opportunistic Yeast Pathogen Candida inconspicua Uncovers Its Hybrid Origin.</title>
        <authorList>
            <person name="Mixao V."/>
            <person name="Hansen A.P."/>
            <person name="Saus E."/>
            <person name="Boekhout T."/>
            <person name="Lass-Florl C."/>
            <person name="Gabaldon T."/>
        </authorList>
    </citation>
    <scope>NUCLEOTIDE SEQUENCE [LARGE SCALE GENOMIC DNA]</scope>
    <source>
        <strain evidence="6 7">CBS 180</strain>
    </source>
</reference>
<dbReference type="InterPro" id="IPR016024">
    <property type="entry name" value="ARM-type_fold"/>
</dbReference>
<dbReference type="PROSITE" id="PS50166">
    <property type="entry name" value="IMPORTIN_B_NT"/>
    <property type="match status" value="1"/>
</dbReference>
<evidence type="ECO:0000256" key="4">
    <source>
        <dbReference type="SAM" id="MobiDB-lite"/>
    </source>
</evidence>
<comment type="subcellular location">
    <subcellularLocation>
        <location evidence="1">Nucleus</location>
    </subcellularLocation>
</comment>
<dbReference type="PANTHER" id="PTHR10997:SF9">
    <property type="entry name" value="IMPORTIN-9"/>
    <property type="match status" value="1"/>
</dbReference>
<dbReference type="PANTHER" id="PTHR10997">
    <property type="entry name" value="IMPORTIN-7, 8, 11"/>
    <property type="match status" value="1"/>
</dbReference>
<gene>
    <name evidence="6" type="ORF">CANINC_004299</name>
</gene>
<keyword evidence="2" id="KW-0813">Transport</keyword>
<sequence length="1022" mass="116833">MLNSDNNVRIQAELEFNHALKADPDKFSFSLIQLALDVTSEIEIRQSALLHIKRIVPLYWSPAFDKFIGPNTINQDIKSSLRSSLLVLIGDPDSKIRSSAAYALVQIAAVDYPDEWPDLLDCLYSITTNSSSSSYQVIGSLAVLHEIFDDVVNEAQFFEGGIAAHVLKTCESLSQNQLLSREAKVETFRLLRSICQYFETADFDVPGREQFCEFVIPQIYKLVDSVSKELSKDQKSFTKLVSWDFKFEIYNIQNVLMNSYSYLLEQYLPSSYETVLFDIYSQAEKYVLLLSTDFSMQDISKVFTDTDEFYSSQKERREPYPFLTLTLTKEFEFLQTISQLKHINSVEEISKIMDLLLNLSTLSVNNIEEQNNNPNFFVTLETGLNPEVTIRDSARDLLGDMDATDNDIFVRLLIQKLKDTELTPSNKIKIEAIVYLLACCFDNDDTIVKEPPFDVNEILQFSISIIKNERFLTEDFQFLVARFILMIPKLFFKYNQHCKDEAVSIFSQICSIIPFLGGSENFEIVKFSILISFQYYNYFIKAKEFGHSTQSQLLTLVHQLEPDADEDVNLMLLEVMTIIIAIDNKILTESQDTIRLILTIGFKNDSNFALNTSMFECIEDLISDIPQQNYINLVTFVFPLLLEKVMAFNGEYNSQIDLSLQVLATFLKNHEFQRITEGIFNSCFKVINKFLLICEDDELLQSGSEVLIELLRFSPDLCVRYVDSESGESGISIILKDISKFLSPEMTDRAIVKLGDLVTLVLEKFNTVIHQYLDEILKALTARLIKAKEVPTIENMILIFNMLTISQPQATINFLKSFEIDNVSALTRILPIWFQAYEVMRGYESIFSNVKAFIEIYKLGDPSVKSLVVDGDPLPHQVADGIIITRSMAKKMPIKYEKVPADAKIIRLLLDELKNETLSNTNDVSSHPVTGHSHEDVNDEDDDGWEDVENIVGTSFDQLKQYVDDDGNTHRANDSSNNEMKDYLINFFKQCAKEDAHNFGTIYNQYLSDSQKALLSECLILT</sequence>
<dbReference type="OrthoDB" id="431626at2759"/>